<dbReference type="PANTHER" id="PTHR30629">
    <property type="entry name" value="PROPHAGE INTEGRASE"/>
    <property type="match status" value="1"/>
</dbReference>
<dbReference type="Pfam" id="PF00589">
    <property type="entry name" value="Phage_integrase"/>
    <property type="match status" value="1"/>
</dbReference>
<protein>
    <submittedName>
        <fullName evidence="8">Tyrosine recombinase XerC</fullName>
    </submittedName>
</protein>
<sequence length="341" mass="38005">MSARRLTIGEHGTIGFRERPGGGFTAATYYRDLRGLRRRLEASAPSKSVARRRLLARFEETMRLGGSAGFDPRTTLKDVAEEWHAGIVERVDAGRRSPTTAALYRHALNRHLLPELGALRLSELTTARLDYWLHDVRRRKGHSTAKLCRSVLSGVCGYAARRDAMRVNPVRDVSPLESDLGEPARALTKAEAVEWLALLEGDEYARRMDLPDFVRFLLGTGLRIGEAVGARWDDVDLDRGTLSVQRTIVRVAGAGLVARKPKSRAGVRVLGLPGWLVDLLRERQVSARSVEEPLFPDALGGYRDRNNVEAAFRAVRSGTAFEWVVPHTYRKTVATWMDAEA</sequence>
<keyword evidence="3 5" id="KW-0238">DNA-binding</keyword>
<dbReference type="InterPro" id="IPR044068">
    <property type="entry name" value="CB"/>
</dbReference>
<evidence type="ECO:0000256" key="3">
    <source>
        <dbReference type="ARBA" id="ARBA00023125"/>
    </source>
</evidence>
<feature type="domain" description="Core-binding (CB)" evidence="7">
    <location>
        <begin position="74"/>
        <end position="160"/>
    </location>
</feature>
<reference evidence="9" key="1">
    <citation type="journal article" date="2019" name="Int. J. Syst. Evol. Microbiol.">
        <title>The Global Catalogue of Microorganisms (GCM) 10K type strain sequencing project: providing services to taxonomists for standard genome sequencing and annotation.</title>
        <authorList>
            <consortium name="The Broad Institute Genomics Platform"/>
            <consortium name="The Broad Institute Genome Sequencing Center for Infectious Disease"/>
            <person name="Wu L."/>
            <person name="Ma J."/>
        </authorList>
    </citation>
    <scope>NUCLEOTIDE SEQUENCE [LARGE SCALE GENOMIC DNA]</scope>
    <source>
        <strain evidence="9">NCAIM B.02333</strain>
    </source>
</reference>
<gene>
    <name evidence="8" type="primary">xerC</name>
    <name evidence="8" type="ORF">ACFOLH_02430</name>
</gene>
<dbReference type="InterPro" id="IPR013762">
    <property type="entry name" value="Integrase-like_cat_sf"/>
</dbReference>
<dbReference type="PANTHER" id="PTHR30629:SF2">
    <property type="entry name" value="PROPHAGE INTEGRASE INTS-RELATED"/>
    <property type="match status" value="1"/>
</dbReference>
<dbReference type="RefSeq" id="WP_340289477.1">
    <property type="nucleotide sequence ID" value="NZ_JBBEOI010000008.1"/>
</dbReference>
<dbReference type="InterPro" id="IPR011010">
    <property type="entry name" value="DNA_brk_join_enz"/>
</dbReference>
<evidence type="ECO:0000256" key="5">
    <source>
        <dbReference type="PROSITE-ProRule" id="PRU01248"/>
    </source>
</evidence>
<dbReference type="PROSITE" id="PS51898">
    <property type="entry name" value="TYR_RECOMBINASE"/>
    <property type="match status" value="1"/>
</dbReference>
<evidence type="ECO:0000256" key="1">
    <source>
        <dbReference type="ARBA" id="ARBA00008857"/>
    </source>
</evidence>
<comment type="caution">
    <text evidence="8">The sequence shown here is derived from an EMBL/GenBank/DDBJ whole genome shotgun (WGS) entry which is preliminary data.</text>
</comment>
<dbReference type="EMBL" id="JBHRWW010000001">
    <property type="protein sequence ID" value="MFC3687194.1"/>
    <property type="molecule type" value="Genomic_DNA"/>
</dbReference>
<comment type="similarity">
    <text evidence="1">Belongs to the 'phage' integrase family.</text>
</comment>
<dbReference type="PROSITE" id="PS51900">
    <property type="entry name" value="CB"/>
    <property type="match status" value="1"/>
</dbReference>
<dbReference type="Pfam" id="PF22022">
    <property type="entry name" value="Phage_int_M"/>
    <property type="match status" value="1"/>
</dbReference>
<dbReference type="InterPro" id="IPR010998">
    <property type="entry name" value="Integrase_recombinase_N"/>
</dbReference>
<accession>A0ABV7WBL6</accession>
<dbReference type="Proteomes" id="UP001595685">
    <property type="component" value="Unassembled WGS sequence"/>
</dbReference>
<keyword evidence="4" id="KW-0233">DNA recombination</keyword>
<dbReference type="Gene3D" id="1.10.443.10">
    <property type="entry name" value="Intergrase catalytic core"/>
    <property type="match status" value="1"/>
</dbReference>
<evidence type="ECO:0000256" key="4">
    <source>
        <dbReference type="ARBA" id="ARBA00023172"/>
    </source>
</evidence>
<keyword evidence="9" id="KW-1185">Reference proteome</keyword>
<keyword evidence="2" id="KW-0229">DNA integration</keyword>
<dbReference type="SUPFAM" id="SSF56349">
    <property type="entry name" value="DNA breaking-rejoining enzymes"/>
    <property type="match status" value="1"/>
</dbReference>
<evidence type="ECO:0000313" key="8">
    <source>
        <dbReference type="EMBL" id="MFC3687194.1"/>
    </source>
</evidence>
<evidence type="ECO:0000259" key="6">
    <source>
        <dbReference type="PROSITE" id="PS51898"/>
    </source>
</evidence>
<dbReference type="InterPro" id="IPR053876">
    <property type="entry name" value="Phage_int_M"/>
</dbReference>
<dbReference type="Gene3D" id="1.10.150.130">
    <property type="match status" value="1"/>
</dbReference>
<evidence type="ECO:0000259" key="7">
    <source>
        <dbReference type="PROSITE" id="PS51900"/>
    </source>
</evidence>
<dbReference type="InterPro" id="IPR050808">
    <property type="entry name" value="Phage_Integrase"/>
</dbReference>
<evidence type="ECO:0000256" key="2">
    <source>
        <dbReference type="ARBA" id="ARBA00022908"/>
    </source>
</evidence>
<feature type="domain" description="Tyr recombinase" evidence="6">
    <location>
        <begin position="182"/>
        <end position="341"/>
    </location>
</feature>
<dbReference type="InterPro" id="IPR002104">
    <property type="entry name" value="Integrase_catalytic"/>
</dbReference>
<evidence type="ECO:0000313" key="9">
    <source>
        <dbReference type="Proteomes" id="UP001595685"/>
    </source>
</evidence>
<name>A0ABV7WBL6_9MICO</name>
<proteinExistence type="inferred from homology"/>
<organism evidence="8 9">
    <name type="scientific">Aquipuribacter hungaricus</name>
    <dbReference type="NCBI Taxonomy" id="545624"/>
    <lineage>
        <taxon>Bacteria</taxon>
        <taxon>Bacillati</taxon>
        <taxon>Actinomycetota</taxon>
        <taxon>Actinomycetes</taxon>
        <taxon>Micrococcales</taxon>
        <taxon>Intrasporangiaceae</taxon>
        <taxon>Aquipuribacter</taxon>
    </lineage>
</organism>